<accession>A0ABV5MRI9</accession>
<dbReference type="Proteomes" id="UP001589608">
    <property type="component" value="Unassembled WGS sequence"/>
</dbReference>
<dbReference type="EMBL" id="JBHMCA010000090">
    <property type="protein sequence ID" value="MFB9451479.1"/>
    <property type="molecule type" value="Genomic_DNA"/>
</dbReference>
<evidence type="ECO:0000259" key="1">
    <source>
        <dbReference type="Pfam" id="PF13466"/>
    </source>
</evidence>
<feature type="domain" description="MlaB-like STAS" evidence="1">
    <location>
        <begin position="26"/>
        <end position="102"/>
    </location>
</feature>
<dbReference type="SUPFAM" id="SSF52091">
    <property type="entry name" value="SpoIIaa-like"/>
    <property type="match status" value="1"/>
</dbReference>
<dbReference type="InterPro" id="IPR036513">
    <property type="entry name" value="STAS_dom_sf"/>
</dbReference>
<comment type="caution">
    <text evidence="2">The sequence shown here is derived from an EMBL/GenBank/DDBJ whole genome shotgun (WGS) entry which is preliminary data.</text>
</comment>
<dbReference type="RefSeq" id="WP_223104284.1">
    <property type="nucleotide sequence ID" value="NZ_CP061913.1"/>
</dbReference>
<sequence length="110" mass="11729">MATGDDRPGWISVRRRPDGRSVLVVAGGRLERLNRPQLAAALHVAITGGAADVEVDIGRATLIDPAIVRALLDARELAAVRGCRFRVRDPTGLPARVLELTGTRVALCGR</sequence>
<dbReference type="Gene3D" id="3.30.750.24">
    <property type="entry name" value="STAS domain"/>
    <property type="match status" value="1"/>
</dbReference>
<dbReference type="CDD" id="cd07043">
    <property type="entry name" value="STAS_anti-anti-sigma_factors"/>
    <property type="match status" value="1"/>
</dbReference>
<reference evidence="2 3" key="1">
    <citation type="submission" date="2024-09" db="EMBL/GenBank/DDBJ databases">
        <authorList>
            <person name="Sun Q."/>
            <person name="Mori K."/>
        </authorList>
    </citation>
    <scope>NUCLEOTIDE SEQUENCE [LARGE SCALE GENOMIC DNA]</scope>
    <source>
        <strain evidence="2 3">JCM 3307</strain>
    </source>
</reference>
<evidence type="ECO:0000313" key="3">
    <source>
        <dbReference type="Proteomes" id="UP001589608"/>
    </source>
</evidence>
<proteinExistence type="predicted"/>
<keyword evidence="3" id="KW-1185">Reference proteome</keyword>
<organism evidence="2 3">
    <name type="scientific">Dactylosporangium vinaceum</name>
    <dbReference type="NCBI Taxonomy" id="53362"/>
    <lineage>
        <taxon>Bacteria</taxon>
        <taxon>Bacillati</taxon>
        <taxon>Actinomycetota</taxon>
        <taxon>Actinomycetes</taxon>
        <taxon>Micromonosporales</taxon>
        <taxon>Micromonosporaceae</taxon>
        <taxon>Dactylosporangium</taxon>
    </lineage>
</organism>
<gene>
    <name evidence="2" type="ORF">ACFFTR_51165</name>
</gene>
<dbReference type="InterPro" id="IPR058548">
    <property type="entry name" value="MlaB-like_STAS"/>
</dbReference>
<dbReference type="Pfam" id="PF13466">
    <property type="entry name" value="STAS_2"/>
    <property type="match status" value="1"/>
</dbReference>
<evidence type="ECO:0000313" key="2">
    <source>
        <dbReference type="EMBL" id="MFB9451479.1"/>
    </source>
</evidence>
<name>A0ABV5MRI9_9ACTN</name>
<protein>
    <submittedName>
        <fullName evidence="2">STAS domain-containing protein</fullName>
    </submittedName>
</protein>